<proteinExistence type="predicted"/>
<organism evidence="2 3">
    <name type="scientific">Hyaloscypha variabilis (strain UAMH 11265 / GT02V1 / F)</name>
    <name type="common">Meliniomyces variabilis</name>
    <dbReference type="NCBI Taxonomy" id="1149755"/>
    <lineage>
        <taxon>Eukaryota</taxon>
        <taxon>Fungi</taxon>
        <taxon>Dikarya</taxon>
        <taxon>Ascomycota</taxon>
        <taxon>Pezizomycotina</taxon>
        <taxon>Leotiomycetes</taxon>
        <taxon>Helotiales</taxon>
        <taxon>Hyaloscyphaceae</taxon>
        <taxon>Hyaloscypha</taxon>
        <taxon>Hyaloscypha variabilis</taxon>
    </lineage>
</organism>
<gene>
    <name evidence="2" type="ORF">L207DRAFT_282075</name>
</gene>
<keyword evidence="3" id="KW-1185">Reference proteome</keyword>
<evidence type="ECO:0000256" key="1">
    <source>
        <dbReference type="SAM" id="MobiDB-lite"/>
    </source>
</evidence>
<dbReference type="Proteomes" id="UP000235786">
    <property type="component" value="Unassembled WGS sequence"/>
</dbReference>
<dbReference type="AlphaFoldDB" id="A0A2J6S111"/>
<dbReference type="EMBL" id="KZ613941">
    <property type="protein sequence ID" value="PMD44438.1"/>
    <property type="molecule type" value="Genomic_DNA"/>
</dbReference>
<sequence>MMTNTGNHWAFLHSADAVLTPRIVKHVVTDIRYQGRSNEQLRKVTLRLRSVLRTRHADAFDNPLSLRFAPLATMLSDSPVPSAAKPQEPIRRQGEGEAQSQMSGGAGDGSEMTQIIGFCDDQQIRFALLNSERERASQEAEKCGFLGSWHLGSPSGERKFAYPRDCRTTVDPGHD</sequence>
<name>A0A2J6S111_HYAVF</name>
<evidence type="ECO:0000313" key="3">
    <source>
        <dbReference type="Proteomes" id="UP000235786"/>
    </source>
</evidence>
<feature type="region of interest" description="Disordered" evidence="1">
    <location>
        <begin position="77"/>
        <end position="112"/>
    </location>
</feature>
<accession>A0A2J6S111</accession>
<protein>
    <submittedName>
        <fullName evidence="2">Uncharacterized protein</fullName>
    </submittedName>
</protein>
<reference evidence="2 3" key="1">
    <citation type="submission" date="2016-04" db="EMBL/GenBank/DDBJ databases">
        <title>A degradative enzymes factory behind the ericoid mycorrhizal symbiosis.</title>
        <authorList>
            <consortium name="DOE Joint Genome Institute"/>
            <person name="Martino E."/>
            <person name="Morin E."/>
            <person name="Grelet G."/>
            <person name="Kuo A."/>
            <person name="Kohler A."/>
            <person name="Daghino S."/>
            <person name="Barry K."/>
            <person name="Choi C."/>
            <person name="Cichocki N."/>
            <person name="Clum A."/>
            <person name="Copeland A."/>
            <person name="Hainaut M."/>
            <person name="Haridas S."/>
            <person name="Labutti K."/>
            <person name="Lindquist E."/>
            <person name="Lipzen A."/>
            <person name="Khouja H.-R."/>
            <person name="Murat C."/>
            <person name="Ohm R."/>
            <person name="Olson A."/>
            <person name="Spatafora J."/>
            <person name="Veneault-Fourrey C."/>
            <person name="Henrissat B."/>
            <person name="Grigoriev I."/>
            <person name="Martin F."/>
            <person name="Perotto S."/>
        </authorList>
    </citation>
    <scope>NUCLEOTIDE SEQUENCE [LARGE SCALE GENOMIC DNA]</scope>
    <source>
        <strain evidence="2 3">F</strain>
    </source>
</reference>
<evidence type="ECO:0000313" key="2">
    <source>
        <dbReference type="EMBL" id="PMD44438.1"/>
    </source>
</evidence>